<reference evidence="1 2" key="1">
    <citation type="journal article" date="2007" name="Science">
        <title>Genomic minimalism in the early diverging intestinal parasite Giardia lamblia.</title>
        <authorList>
            <person name="Morrison H.G."/>
            <person name="McArthur A.G."/>
            <person name="Gillin F.D."/>
            <person name="Aley S.B."/>
            <person name="Adam R.D."/>
            <person name="Olsen G.J."/>
            <person name="Best A.A."/>
            <person name="Cande W.Z."/>
            <person name="Chen F."/>
            <person name="Cipriano M.J."/>
            <person name="Davids B.J."/>
            <person name="Dawson S.C."/>
            <person name="Elmendorf H.G."/>
            <person name="Hehl A.B."/>
            <person name="Holder M.E."/>
            <person name="Huse S.M."/>
            <person name="Kim U.U."/>
            <person name="Lasek-Nesselquist E."/>
            <person name="Manning G."/>
            <person name="Nigam A."/>
            <person name="Nixon J.E."/>
            <person name="Palm D."/>
            <person name="Passamaneck N.E."/>
            <person name="Prabhu A."/>
            <person name="Reich C.I."/>
            <person name="Reiner D.S."/>
            <person name="Samuelson J."/>
            <person name="Svard S.G."/>
            <person name="Sogin M.L."/>
        </authorList>
    </citation>
    <scope>NUCLEOTIDE SEQUENCE [LARGE SCALE GENOMIC DNA]</scope>
    <source>
        <strain evidence="1 2">WB C6</strain>
    </source>
</reference>
<dbReference type="EMBL" id="AACB03000003">
    <property type="protein sequence ID" value="KAE8303026.1"/>
    <property type="molecule type" value="Genomic_DNA"/>
</dbReference>
<accession>D3KG12</accession>
<name>D3KG12_GIAIC</name>
<protein>
    <submittedName>
        <fullName evidence="1">Uncharacterized protein</fullName>
    </submittedName>
</protein>
<dbReference type="VEuPathDB" id="GiardiaDB:GL50803_29682"/>
<organism evidence="1 2">
    <name type="scientific">Giardia intestinalis (strain ATCC 50803 / WB clone C6)</name>
    <name type="common">Giardia lamblia</name>
    <dbReference type="NCBI Taxonomy" id="184922"/>
    <lineage>
        <taxon>Eukaryota</taxon>
        <taxon>Metamonada</taxon>
        <taxon>Diplomonadida</taxon>
        <taxon>Hexamitidae</taxon>
        <taxon>Giardiinae</taxon>
        <taxon>Giardia</taxon>
    </lineage>
</organism>
<comment type="caution">
    <text evidence="1">The sequence shown here is derived from an EMBL/GenBank/DDBJ whole genome shotgun (WGS) entry which is preliminary data.</text>
</comment>
<evidence type="ECO:0000313" key="2">
    <source>
        <dbReference type="Proteomes" id="UP000001548"/>
    </source>
</evidence>
<proteinExistence type="predicted"/>
<sequence>MLVLQKMNYNPGNWLRSPLLAEAMYYASCNREVLAPESKAHQYIQSRHILTFQRPRRQSQRSVCAVSCVPNPPQLGAPMVADEAWRPNLSFFASSLPRFLGNVRRIPGALDSILFSPIQRVDLPLSAPTKVKLCR</sequence>
<dbReference type="AlphaFoldDB" id="D3KG12"/>
<dbReference type="Proteomes" id="UP000001548">
    <property type="component" value="Unassembled WGS sequence"/>
</dbReference>
<dbReference type="OMA" id="YASCNRE"/>
<gene>
    <name evidence="1" type="ORF">GL50803_0029682</name>
</gene>
<evidence type="ECO:0000313" key="1">
    <source>
        <dbReference type="EMBL" id="KAE8303026.1"/>
    </source>
</evidence>
<keyword evidence="2" id="KW-1185">Reference proteome</keyword>
<dbReference type="HOGENOM" id="CLU_1889723_0_0_1"/>